<gene>
    <name evidence="1" type="ORF">NS263_02710</name>
</gene>
<dbReference type="Proteomes" id="UP000078335">
    <property type="component" value="Unassembled WGS sequence"/>
</dbReference>
<name>A0ABR5S982_9MICO</name>
<accession>A0ABR5S982</accession>
<sequence>MSASKDVLEATVGDVFSVRVDDDRAYVGQVLHVGEGAMFVVVFDHLVRYPVAIPDALASLMNPPIVASWTYDARFRPGMWEVVTQAQTDNRRYLPASTWGLPETGGVRLTSFDETRTRAATAEEAATIYPKTTRSPMLIEKFLMMAAGVEPSNPVLEKVRWAPMPSSSELFPE</sequence>
<dbReference type="EMBL" id="LDRB01000011">
    <property type="protein sequence ID" value="KTR42107.1"/>
    <property type="molecule type" value="Genomic_DNA"/>
</dbReference>
<comment type="caution">
    <text evidence="1">The sequence shown here is derived from an EMBL/GenBank/DDBJ whole genome shotgun (WGS) entry which is preliminary data.</text>
</comment>
<evidence type="ECO:0000313" key="2">
    <source>
        <dbReference type="Proteomes" id="UP000078335"/>
    </source>
</evidence>
<keyword evidence="2" id="KW-1185">Reference proteome</keyword>
<evidence type="ECO:0000313" key="1">
    <source>
        <dbReference type="EMBL" id="KTR42107.1"/>
    </source>
</evidence>
<proteinExistence type="predicted"/>
<dbReference type="RefSeq" id="WP_058727768.1">
    <property type="nucleotide sequence ID" value="NZ_LDRB01000011.1"/>
</dbReference>
<reference evidence="1 2" key="1">
    <citation type="journal article" date="2016" name="Front. Microbiol.">
        <title>Genomic Resource of Rice Seed Associated Bacteria.</title>
        <authorList>
            <person name="Midha S."/>
            <person name="Bansal K."/>
            <person name="Sharma S."/>
            <person name="Kumar N."/>
            <person name="Patil P.P."/>
            <person name="Chaudhry V."/>
            <person name="Patil P.B."/>
        </authorList>
    </citation>
    <scope>NUCLEOTIDE SEQUENCE [LARGE SCALE GENOMIC DNA]</scope>
    <source>
        <strain evidence="1 2">NS263</strain>
    </source>
</reference>
<protein>
    <submittedName>
        <fullName evidence="1">Uncharacterized protein</fullName>
    </submittedName>
</protein>
<organism evidence="1 2">
    <name type="scientific">Curtobacterium oceanosedimentum</name>
    <dbReference type="NCBI Taxonomy" id="465820"/>
    <lineage>
        <taxon>Bacteria</taxon>
        <taxon>Bacillati</taxon>
        <taxon>Actinomycetota</taxon>
        <taxon>Actinomycetes</taxon>
        <taxon>Micrococcales</taxon>
        <taxon>Microbacteriaceae</taxon>
        <taxon>Curtobacterium</taxon>
    </lineage>
</organism>